<comment type="caution">
    <text evidence="1">The sequence shown here is derived from an EMBL/GenBank/DDBJ whole genome shotgun (WGS) entry which is preliminary data.</text>
</comment>
<dbReference type="RefSeq" id="WP_143266092.1">
    <property type="nucleotide sequence ID" value="NZ_JACOOS010000016.1"/>
</dbReference>
<name>A0ABR7FTD1_9FIRM</name>
<sequence>MEKIAEDIRKPCFSGDNLYYIEHGEVGINKVDLKTRKGKIVRGQAWKNKLQYEDNIVLYKGIGENQGKVYYICWGEDGKVRLYQYRDHKKDKIQHGFSDNSYEFVYNSSMIVGYNTHWDSSEERHIQIYHLDSEQEQKIKMPNNDWYALLVVDDLLFCGYPDDKDDFYHMLKIDN</sequence>
<evidence type="ECO:0000313" key="1">
    <source>
        <dbReference type="EMBL" id="MBC5678463.1"/>
    </source>
</evidence>
<dbReference type="Proteomes" id="UP000635828">
    <property type="component" value="Unassembled WGS sequence"/>
</dbReference>
<protein>
    <submittedName>
        <fullName evidence="1">Uncharacterized protein</fullName>
    </submittedName>
</protein>
<keyword evidence="2" id="KW-1185">Reference proteome</keyword>
<evidence type="ECO:0000313" key="2">
    <source>
        <dbReference type="Proteomes" id="UP000635828"/>
    </source>
</evidence>
<proteinExistence type="predicted"/>
<accession>A0ABR7FTD1</accession>
<reference evidence="1 2" key="1">
    <citation type="submission" date="2020-08" db="EMBL/GenBank/DDBJ databases">
        <title>Genome public.</title>
        <authorList>
            <person name="Liu C."/>
            <person name="Sun Q."/>
        </authorList>
    </citation>
    <scope>NUCLEOTIDE SEQUENCE [LARGE SCALE GENOMIC DNA]</scope>
    <source>
        <strain evidence="1 2">NSJ-7</strain>
    </source>
</reference>
<gene>
    <name evidence="1" type="ORF">H8S22_12925</name>
</gene>
<dbReference type="EMBL" id="JACOOS010000016">
    <property type="protein sequence ID" value="MBC5678463.1"/>
    <property type="molecule type" value="Genomic_DNA"/>
</dbReference>
<organism evidence="1 2">
    <name type="scientific">Anaerostipes hominis</name>
    <name type="common">ex Liu et al. 2021</name>
    <dbReference type="NCBI Taxonomy" id="2763018"/>
    <lineage>
        <taxon>Bacteria</taxon>
        <taxon>Bacillati</taxon>
        <taxon>Bacillota</taxon>
        <taxon>Clostridia</taxon>
        <taxon>Lachnospirales</taxon>
        <taxon>Lachnospiraceae</taxon>
        <taxon>Anaerostipes</taxon>
    </lineage>
</organism>